<feature type="chain" id="PRO_5013291546" evidence="1">
    <location>
        <begin position="21"/>
        <end position="154"/>
    </location>
</feature>
<dbReference type="STRING" id="1419482.SAMN05444266_105363"/>
<feature type="signal peptide" evidence="1">
    <location>
        <begin position="1"/>
        <end position="20"/>
    </location>
</feature>
<dbReference type="Pfam" id="PF04170">
    <property type="entry name" value="NlpE"/>
    <property type="match status" value="1"/>
</dbReference>
<reference evidence="2 3" key="1">
    <citation type="submission" date="2016-11" db="EMBL/GenBank/DDBJ databases">
        <authorList>
            <person name="Jaros S."/>
            <person name="Januszkiewicz K."/>
            <person name="Wedrychowicz H."/>
        </authorList>
    </citation>
    <scope>NUCLEOTIDE SEQUENCE [LARGE SCALE GENOMIC DNA]</scope>
    <source>
        <strain evidence="2 3">DSM 27406</strain>
    </source>
</reference>
<proteinExistence type="predicted"/>
<protein>
    <submittedName>
        <fullName evidence="2">Copper homeostasis protein (Lipoprotein)</fullName>
    </submittedName>
</protein>
<dbReference type="EMBL" id="FRBL01000005">
    <property type="protein sequence ID" value="SHL88881.1"/>
    <property type="molecule type" value="Genomic_DNA"/>
</dbReference>
<name>A0A1M7EAR1_9BACT</name>
<dbReference type="PROSITE" id="PS51257">
    <property type="entry name" value="PROKAR_LIPOPROTEIN"/>
    <property type="match status" value="1"/>
</dbReference>
<dbReference type="RefSeq" id="WP_073082324.1">
    <property type="nucleotide sequence ID" value="NZ_FRBL01000005.1"/>
</dbReference>
<evidence type="ECO:0000313" key="3">
    <source>
        <dbReference type="Proteomes" id="UP000184420"/>
    </source>
</evidence>
<organism evidence="2 3">
    <name type="scientific">Chitinophaga jiangningensis</name>
    <dbReference type="NCBI Taxonomy" id="1419482"/>
    <lineage>
        <taxon>Bacteria</taxon>
        <taxon>Pseudomonadati</taxon>
        <taxon>Bacteroidota</taxon>
        <taxon>Chitinophagia</taxon>
        <taxon>Chitinophagales</taxon>
        <taxon>Chitinophagaceae</taxon>
        <taxon>Chitinophaga</taxon>
    </lineage>
</organism>
<sequence>MKYLTLVTALLFLLTTACNQAPKQQSTADSTITAGGTTEGQWVTYTGTLPCADCGGILTKLSINETETDGNRRFKLTETYQATKNGDQDFNSEGAYTIIKGSASDPNAEVIVLNPDKDKNLQRYFQKVSADELRMLDGEQKIIQSNLNYTLKKQ</sequence>
<evidence type="ECO:0000313" key="2">
    <source>
        <dbReference type="EMBL" id="SHL88881.1"/>
    </source>
</evidence>
<dbReference type="AlphaFoldDB" id="A0A1M7EAR1"/>
<accession>A0A1M7EAR1</accession>
<keyword evidence="3" id="KW-1185">Reference proteome</keyword>
<dbReference type="Gene3D" id="2.40.128.640">
    <property type="match status" value="1"/>
</dbReference>
<evidence type="ECO:0000256" key="1">
    <source>
        <dbReference type="SAM" id="SignalP"/>
    </source>
</evidence>
<dbReference type="InterPro" id="IPR007298">
    <property type="entry name" value="Cu-R_lipoprotein_NlpE"/>
</dbReference>
<gene>
    <name evidence="2" type="ORF">SAMN05444266_105363</name>
</gene>
<keyword evidence="1" id="KW-0732">Signal</keyword>
<keyword evidence="2" id="KW-0449">Lipoprotein</keyword>
<dbReference type="Proteomes" id="UP000184420">
    <property type="component" value="Unassembled WGS sequence"/>
</dbReference>
<dbReference type="OrthoDB" id="5348860at2"/>